<organism evidence="3 4">
    <name type="scientific">Kushneria phosphatilytica</name>
    <dbReference type="NCBI Taxonomy" id="657387"/>
    <lineage>
        <taxon>Bacteria</taxon>
        <taxon>Pseudomonadati</taxon>
        <taxon>Pseudomonadota</taxon>
        <taxon>Gammaproteobacteria</taxon>
        <taxon>Oceanospirillales</taxon>
        <taxon>Halomonadaceae</taxon>
        <taxon>Kushneria</taxon>
    </lineage>
</organism>
<proteinExistence type="predicted"/>
<evidence type="ECO:0000256" key="2">
    <source>
        <dbReference type="SAM" id="MobiDB-lite"/>
    </source>
</evidence>
<accession>A0A5C1A3R4</accession>
<keyword evidence="1" id="KW-0732">Signal</keyword>
<protein>
    <submittedName>
        <fullName evidence="3">ABC transporter substrate-binding protein</fullName>
    </submittedName>
</protein>
<evidence type="ECO:0000313" key="4">
    <source>
        <dbReference type="Proteomes" id="UP000322553"/>
    </source>
</evidence>
<dbReference type="Gene3D" id="3.40.190.10">
    <property type="entry name" value="Periplasmic binding protein-like II"/>
    <property type="match status" value="2"/>
</dbReference>
<reference evidence="3 4" key="1">
    <citation type="submission" date="2019-08" db="EMBL/GenBank/DDBJ databases">
        <title>Complete genome sequence of Kushneria sp. YCWA18, a halophilic phosphate-solubilizing bacterium isolated from Daqiao saltern in China.</title>
        <authorList>
            <person name="Du G.-X."/>
            <person name="Qu L.-Y."/>
        </authorList>
    </citation>
    <scope>NUCLEOTIDE SEQUENCE [LARGE SCALE GENOMIC DNA]</scope>
    <source>
        <strain evidence="3 4">YCWA18</strain>
    </source>
</reference>
<dbReference type="Proteomes" id="UP000322553">
    <property type="component" value="Chromosome"/>
</dbReference>
<feature type="region of interest" description="Disordered" evidence="2">
    <location>
        <begin position="378"/>
        <end position="401"/>
    </location>
</feature>
<gene>
    <name evidence="3" type="ORF">FY550_10770</name>
</gene>
<evidence type="ECO:0000313" key="3">
    <source>
        <dbReference type="EMBL" id="QEL11565.1"/>
    </source>
</evidence>
<dbReference type="SUPFAM" id="SSF53850">
    <property type="entry name" value="Periplasmic binding protein-like II"/>
    <property type="match status" value="1"/>
</dbReference>
<dbReference type="OrthoDB" id="8673316at2"/>
<dbReference type="AlphaFoldDB" id="A0A5C1A3R4"/>
<name>A0A5C1A3R4_9GAMM</name>
<dbReference type="KEGG" id="kuy:FY550_10770"/>
<dbReference type="GO" id="GO:0030288">
    <property type="term" value="C:outer membrane-bounded periplasmic space"/>
    <property type="evidence" value="ECO:0007669"/>
    <property type="project" value="TreeGrafter"/>
</dbReference>
<dbReference type="Pfam" id="PF13531">
    <property type="entry name" value="SBP_bac_11"/>
    <property type="match status" value="1"/>
</dbReference>
<dbReference type="PANTHER" id="PTHR30006">
    <property type="entry name" value="THIAMINE-BINDING PERIPLASMIC PROTEIN-RELATED"/>
    <property type="match status" value="1"/>
</dbReference>
<evidence type="ECO:0000256" key="1">
    <source>
        <dbReference type="ARBA" id="ARBA00022729"/>
    </source>
</evidence>
<sequence length="401" mass="44261">MHSAPRAQRRHGADRAFGIGTAHMLKIMRACLLMLLGCRLLMGSLPAWGGTTSATEPTLTLSGDPGGPTLVIQGVLDPDIMHTILVAFHQRYPAMTLRYIDVSGRPNRSATGTARGFTPDLTMSSAMPWQYLRANNGHAMSLGEHTLPDDWPVASRWRNELVGLTAEPLVIVYRREYAQRFGVPRDHATLLQQLRQHRQALDGRVVTYDPACSDTGFTYLAEDARQSVQIWSLVAALGAAHAELTDSTGAMLEGLLSGRYLVGYNLIGSYAMRLARHHPELVVQVPEDYALIMQRLALIPRNAPHPDHARRFLHFLTSHEGQKLLAQKTALGTLRPADKPGNDMNVADHAAHFIRPGPGLLALVDPLKRSSLLARWQQSFNPSPRNDQRSRKTLCKDPASP</sequence>
<dbReference type="EMBL" id="CP043420">
    <property type="protein sequence ID" value="QEL11565.1"/>
    <property type="molecule type" value="Genomic_DNA"/>
</dbReference>
<dbReference type="PANTHER" id="PTHR30006:SF25">
    <property type="entry name" value="PHOSPHOGLYCERATE TRANSPORT REGULATORY PROTEIN PGTC"/>
    <property type="match status" value="1"/>
</dbReference>
<keyword evidence="4" id="KW-1185">Reference proteome</keyword>